<name>A0AA39TVK1_ARMTA</name>
<keyword evidence="4" id="KW-1185">Reference proteome</keyword>
<dbReference type="RefSeq" id="XP_060338003.1">
    <property type="nucleotide sequence ID" value="XM_060471038.1"/>
</dbReference>
<accession>A0AA39TVK1</accession>
<evidence type="ECO:0000313" key="4">
    <source>
        <dbReference type="Proteomes" id="UP001175211"/>
    </source>
</evidence>
<evidence type="ECO:0000256" key="2">
    <source>
        <dbReference type="SAM" id="Phobius"/>
    </source>
</evidence>
<gene>
    <name evidence="3" type="ORF">EV420DRAFT_1501054</name>
</gene>
<feature type="transmembrane region" description="Helical" evidence="2">
    <location>
        <begin position="239"/>
        <end position="262"/>
    </location>
</feature>
<organism evidence="3 4">
    <name type="scientific">Armillaria tabescens</name>
    <name type="common">Ringless honey mushroom</name>
    <name type="synonym">Agaricus tabescens</name>
    <dbReference type="NCBI Taxonomy" id="1929756"/>
    <lineage>
        <taxon>Eukaryota</taxon>
        <taxon>Fungi</taxon>
        <taxon>Dikarya</taxon>
        <taxon>Basidiomycota</taxon>
        <taxon>Agaricomycotina</taxon>
        <taxon>Agaricomycetes</taxon>
        <taxon>Agaricomycetidae</taxon>
        <taxon>Agaricales</taxon>
        <taxon>Marasmiineae</taxon>
        <taxon>Physalacriaceae</taxon>
        <taxon>Desarmillaria</taxon>
    </lineage>
</organism>
<keyword evidence="2" id="KW-1133">Transmembrane helix</keyword>
<evidence type="ECO:0000313" key="3">
    <source>
        <dbReference type="EMBL" id="KAK0467728.1"/>
    </source>
</evidence>
<evidence type="ECO:0000256" key="1">
    <source>
        <dbReference type="SAM" id="MobiDB-lite"/>
    </source>
</evidence>
<dbReference type="AlphaFoldDB" id="A0AA39TVK1"/>
<dbReference type="Proteomes" id="UP001175211">
    <property type="component" value="Unassembled WGS sequence"/>
</dbReference>
<feature type="region of interest" description="Disordered" evidence="1">
    <location>
        <begin position="191"/>
        <end position="225"/>
    </location>
</feature>
<proteinExistence type="predicted"/>
<keyword evidence="2" id="KW-0472">Membrane</keyword>
<keyword evidence="2" id="KW-0812">Transmembrane</keyword>
<dbReference type="GeneID" id="85354586"/>
<sequence>MNGQVPIRKCGAKLRSLLFLAPTPFFLHYLHLQAKFFQGSSFFLCSGSNYILQNKYILMPHINSYHTRLQPRANFVLDPSGQMSVVSEEGGDAQGAFQYPSSVSTPLSSSTSLASTSLSATTASTSSVITPSSSSSVPTLSSSLPVDSLSSSASSSFSSTSDSSSASVTVASSTSVSSAAITTASSSTESPTVAATSSFQSTTDTTSAASPTTPPALAAPTVSPSGTNYATVSTHSPPFFVGIIFGTIVAIAILAALVAWYFRLKSNRRKQDELFRDANGDRDVGEPKRDDTFIGHPSLLTTEGLGASVNNVLASPIWSMPPPPPPVAAAYPFRLSPVSSIRATPVPILRDSVAYPLPLPSQNMLPLPEASFRAASPHSFQVTRESSIAPSSLVCPSTTYASSYNSRTELLPREFGTPRQAMDRPRFLSLESGRGLRVPWRRQDSGQGGWETHHEVMETNNQDHSAAAIQGSNIGGWTASLRANIMNALGSVMPTSSPWVPASDHLTPAPLTRKEKAEGQDKEWKTFFGGELIGDPDWASDLEATLDSNTNVSRTGTLADYKGGDHAFSPNLSRETTVVQPVSRAGSAVSLRYPKKAKVTRLGSSASGYSVKSTLTDGEEAVRRALAERRKGHDS</sequence>
<protein>
    <submittedName>
        <fullName evidence="3">Uncharacterized protein</fullName>
    </submittedName>
</protein>
<reference evidence="3" key="1">
    <citation type="submission" date="2023-06" db="EMBL/GenBank/DDBJ databases">
        <authorList>
            <consortium name="Lawrence Berkeley National Laboratory"/>
            <person name="Ahrendt S."/>
            <person name="Sahu N."/>
            <person name="Indic B."/>
            <person name="Wong-Bajracharya J."/>
            <person name="Merenyi Z."/>
            <person name="Ke H.-M."/>
            <person name="Monk M."/>
            <person name="Kocsube S."/>
            <person name="Drula E."/>
            <person name="Lipzen A."/>
            <person name="Balint B."/>
            <person name="Henrissat B."/>
            <person name="Andreopoulos B."/>
            <person name="Martin F.M."/>
            <person name="Harder C.B."/>
            <person name="Rigling D."/>
            <person name="Ford K.L."/>
            <person name="Foster G.D."/>
            <person name="Pangilinan J."/>
            <person name="Papanicolaou A."/>
            <person name="Barry K."/>
            <person name="LaButti K."/>
            <person name="Viragh M."/>
            <person name="Koriabine M."/>
            <person name="Yan M."/>
            <person name="Riley R."/>
            <person name="Champramary S."/>
            <person name="Plett K.L."/>
            <person name="Tsai I.J."/>
            <person name="Slot J."/>
            <person name="Sipos G."/>
            <person name="Plett J."/>
            <person name="Nagy L.G."/>
            <person name="Grigoriev I.V."/>
        </authorList>
    </citation>
    <scope>NUCLEOTIDE SEQUENCE</scope>
    <source>
        <strain evidence="3">CCBAS 213</strain>
    </source>
</reference>
<comment type="caution">
    <text evidence="3">The sequence shown here is derived from an EMBL/GenBank/DDBJ whole genome shotgun (WGS) entry which is preliminary data.</text>
</comment>
<dbReference type="EMBL" id="JAUEPS010000002">
    <property type="protein sequence ID" value="KAK0467728.1"/>
    <property type="molecule type" value="Genomic_DNA"/>
</dbReference>